<sequence length="539" mass="61718">MSNTSFLVSILCSKKTFLVVSITAFLFWLAKDYPQWRQRRMNNAIQDSNQDTIPNESQSQSSKKTPQEINLSLIHYILVSPFAALYIVGRALLDVLRLGVYWILWLCEQAGPRIDNWLFETVTESIPSRLGQLERWWNDRGLVWCRECIDYINKAVLPAVVTGVERGFGWFCSICAAINVGWTAACHTYTAIVNMHDWQALFLKIWRPLESFCYRTHRILVLVYRVCYSGAISLWEDIRSIYGGLSLVFDTVRSSWLAGKIIDAIRSGVAWSSANFQPVLDKLHKQVILPVLTISGVLAVYTVERIARVLESDGFRTRILRFRQALFSNLVWAVLDLLDMVKDINIWVGCLINTVVVPTVILFVQHLLPRLSKAHQRLRYVAIGVFENQVYPVWVRIYPHTRPLLELCHKICALAVSQDWIVERLGWLNKWAVSGCRRMIENVGPVVYSATEILSRCFWSVCEWMGSQAPLVAKAMEQMRRLVEELDWAGLQRDGLAVYWVVYDAVSVQSDLLFGSLERALTTCELEQSTAKSKGSKQL</sequence>
<gene>
    <name evidence="2" type="ORF">J3Q64DRAFT_1733632</name>
</gene>
<keyword evidence="1" id="KW-1133">Transmembrane helix</keyword>
<feature type="transmembrane region" description="Helical" evidence="1">
    <location>
        <begin position="6"/>
        <end position="30"/>
    </location>
</feature>
<proteinExistence type="predicted"/>
<keyword evidence="1" id="KW-0472">Membrane</keyword>
<dbReference type="EMBL" id="JBCLYO010000006">
    <property type="protein sequence ID" value="KAL0087618.1"/>
    <property type="molecule type" value="Genomic_DNA"/>
</dbReference>
<comment type="caution">
    <text evidence="2">The sequence shown here is derived from an EMBL/GenBank/DDBJ whole genome shotgun (WGS) entry which is preliminary data.</text>
</comment>
<dbReference type="Proteomes" id="UP001448207">
    <property type="component" value="Unassembled WGS sequence"/>
</dbReference>
<reference evidence="2 3" key="1">
    <citation type="submission" date="2024-04" db="EMBL/GenBank/DDBJ databases">
        <title>Symmetric and asymmetric DNA N6-adenine methylation regulates different biological responses in Mucorales.</title>
        <authorList>
            <consortium name="Lawrence Berkeley National Laboratory"/>
            <person name="Lax C."/>
            <person name="Mondo S.J."/>
            <person name="Osorio-Concepcion M."/>
            <person name="Muszewska A."/>
            <person name="Corrochano-Luque M."/>
            <person name="Gutierrez G."/>
            <person name="Riley R."/>
            <person name="Lipzen A."/>
            <person name="Guo J."/>
            <person name="Hundley H."/>
            <person name="Amirebrahimi M."/>
            <person name="Ng V."/>
            <person name="Lorenzo-Gutierrez D."/>
            <person name="Binder U."/>
            <person name="Yang J."/>
            <person name="Song Y."/>
            <person name="Canovas D."/>
            <person name="Navarro E."/>
            <person name="Freitag M."/>
            <person name="Gabaldon T."/>
            <person name="Grigoriev I.V."/>
            <person name="Corrochano L.M."/>
            <person name="Nicolas F.E."/>
            <person name="Garre V."/>
        </authorList>
    </citation>
    <scope>NUCLEOTIDE SEQUENCE [LARGE SCALE GENOMIC DNA]</scope>
    <source>
        <strain evidence="2 3">L51</strain>
    </source>
</reference>
<feature type="transmembrane region" description="Helical" evidence="1">
    <location>
        <begin position="73"/>
        <end position="93"/>
    </location>
</feature>
<evidence type="ECO:0000313" key="3">
    <source>
        <dbReference type="Proteomes" id="UP001448207"/>
    </source>
</evidence>
<accession>A0ABR3B1J0</accession>
<protein>
    <submittedName>
        <fullName evidence="2">Uncharacterized protein</fullName>
    </submittedName>
</protein>
<evidence type="ECO:0000256" key="1">
    <source>
        <dbReference type="SAM" id="Phobius"/>
    </source>
</evidence>
<name>A0ABR3B1J0_PHYBL</name>
<keyword evidence="1" id="KW-0812">Transmembrane</keyword>
<organism evidence="2 3">
    <name type="scientific">Phycomyces blakesleeanus</name>
    <dbReference type="NCBI Taxonomy" id="4837"/>
    <lineage>
        <taxon>Eukaryota</taxon>
        <taxon>Fungi</taxon>
        <taxon>Fungi incertae sedis</taxon>
        <taxon>Mucoromycota</taxon>
        <taxon>Mucoromycotina</taxon>
        <taxon>Mucoromycetes</taxon>
        <taxon>Mucorales</taxon>
        <taxon>Phycomycetaceae</taxon>
        <taxon>Phycomyces</taxon>
    </lineage>
</organism>
<evidence type="ECO:0000313" key="2">
    <source>
        <dbReference type="EMBL" id="KAL0087618.1"/>
    </source>
</evidence>
<keyword evidence="3" id="KW-1185">Reference proteome</keyword>
<feature type="transmembrane region" description="Helical" evidence="1">
    <location>
        <begin position="344"/>
        <end position="368"/>
    </location>
</feature>